<dbReference type="GO" id="GO:0061982">
    <property type="term" value="P:meiosis I cell cycle process"/>
    <property type="evidence" value="ECO:0007669"/>
    <property type="project" value="UniProtKB-ARBA"/>
</dbReference>
<dbReference type="Pfam" id="PF16413">
    <property type="entry name" value="Mlh1_C"/>
    <property type="match status" value="1"/>
</dbReference>
<dbReference type="InterPro" id="IPR014762">
    <property type="entry name" value="DNA_mismatch_repair_CS"/>
</dbReference>
<evidence type="ECO:0000256" key="1">
    <source>
        <dbReference type="ARBA" id="ARBA00004123"/>
    </source>
</evidence>
<evidence type="ECO:0000256" key="6">
    <source>
        <dbReference type="SAM" id="MobiDB-lite"/>
    </source>
</evidence>
<keyword evidence="4" id="KW-0234">DNA repair</keyword>
<dbReference type="FunCoup" id="A0A5J5EV10">
    <property type="interactions" value="796"/>
</dbReference>
<evidence type="ECO:0000313" key="8">
    <source>
        <dbReference type="EMBL" id="KAA8904640.1"/>
    </source>
</evidence>
<keyword evidence="3" id="KW-0227">DNA damage</keyword>
<feature type="compositionally biased region" description="Basic and acidic residues" evidence="6">
    <location>
        <begin position="567"/>
        <end position="576"/>
    </location>
</feature>
<dbReference type="FunFam" id="3.30.230.10:FF:000014">
    <property type="entry name" value="DNA mismatch repair protein Mlh1"/>
    <property type="match status" value="1"/>
</dbReference>
<dbReference type="InterPro" id="IPR014721">
    <property type="entry name" value="Ribsml_uS5_D2-typ_fold_subgr"/>
</dbReference>
<feature type="region of interest" description="Disordered" evidence="6">
    <location>
        <begin position="360"/>
        <end position="407"/>
    </location>
</feature>
<comment type="subcellular location">
    <subcellularLocation>
        <location evidence="1">Nucleus</location>
    </subcellularLocation>
</comment>
<comment type="similarity">
    <text evidence="2">Belongs to the DNA mismatch repair MutL/HexB family.</text>
</comment>
<proteinExistence type="inferred from homology"/>
<dbReference type="InParanoid" id="A0A5J5EV10"/>
<dbReference type="GO" id="GO:0016887">
    <property type="term" value="F:ATP hydrolysis activity"/>
    <property type="evidence" value="ECO:0007669"/>
    <property type="project" value="InterPro"/>
</dbReference>
<evidence type="ECO:0000256" key="4">
    <source>
        <dbReference type="ARBA" id="ARBA00023204"/>
    </source>
</evidence>
<comment type="caution">
    <text evidence="8">The sequence shown here is derived from an EMBL/GenBank/DDBJ whole genome shotgun (WGS) entry which is preliminary data.</text>
</comment>
<evidence type="ECO:0000256" key="3">
    <source>
        <dbReference type="ARBA" id="ARBA00022763"/>
    </source>
</evidence>
<dbReference type="InterPro" id="IPR013507">
    <property type="entry name" value="DNA_mismatch_S5_2-like"/>
</dbReference>
<dbReference type="PROSITE" id="PS00058">
    <property type="entry name" value="DNA_MISMATCH_REPAIR_1"/>
    <property type="match status" value="1"/>
</dbReference>
<feature type="region of interest" description="Disordered" evidence="6">
    <location>
        <begin position="549"/>
        <end position="584"/>
    </location>
</feature>
<dbReference type="InterPro" id="IPR020568">
    <property type="entry name" value="Ribosomal_Su5_D2-typ_SF"/>
</dbReference>
<protein>
    <recommendedName>
        <fullName evidence="7">DNA mismatch repair protein S5 domain-containing protein</fullName>
    </recommendedName>
</protein>
<feature type="domain" description="DNA mismatch repair protein S5" evidence="7">
    <location>
        <begin position="224"/>
        <end position="343"/>
    </location>
</feature>
<keyword evidence="9" id="KW-1185">Reference proteome</keyword>
<dbReference type="Gene3D" id="3.30.230.10">
    <property type="match status" value="1"/>
</dbReference>
<dbReference type="InterPro" id="IPR032189">
    <property type="entry name" value="Mlh1_C"/>
</dbReference>
<dbReference type="Pfam" id="PF01119">
    <property type="entry name" value="DNA_mis_repair"/>
    <property type="match status" value="1"/>
</dbReference>
<dbReference type="Gene3D" id="3.30.565.10">
    <property type="entry name" value="Histidine kinase-like ATPase, C-terminal domain"/>
    <property type="match status" value="1"/>
</dbReference>
<dbReference type="SUPFAM" id="SSF54211">
    <property type="entry name" value="Ribosomal protein S5 domain 2-like"/>
    <property type="match status" value="1"/>
</dbReference>
<dbReference type="GO" id="GO:0140664">
    <property type="term" value="F:ATP-dependent DNA damage sensor activity"/>
    <property type="evidence" value="ECO:0007669"/>
    <property type="project" value="InterPro"/>
</dbReference>
<sequence length="754" mass="83064">MAALTPQRIKALDQNVVNKIAAGEIIVAPVNALKELIENSVDAGATSIEITIKDGGLKLLQITDNGSGINREDLPILCERFTTSKLKKFEDLEEMQTYGFRGEALASISMIAHLTVTTKTKDSNCAWRAVYADGKLAPPKPGQSPDPKPCAGRQGTQITVEDLFYNTPSRRRAFRSASEEYSKILDVVGRYAVHCNGVAFSCKKHGDTDVGVSTTSTASLVDRIRRIHGSAVANELIEFEVSNIPLAFTSKGMLSNANYHVKKTTLLLFINGRAVESTAIRKAIDATYSTFLPKGGHPFVYLSIEIEPKRVDVNVHPTKREVNFLHEDEIIEKIAAAIQEKLASVDTSRSYALTQTLLHGTQAAQQTPPVTRRGQDTATRQQRDLAGNAGPSSSSRPQAKKPYENNTVRVDHRDQKITSMLQPITRDSGAAGAGAGVTEYEYDDGRKWEEVKYSTIKSLRQQVRGSAHGGLAELFLNHIYVGLVDAHKRLAAVQHGVKLYLIDYAAVCYEMFYQIGLSDFRNFGHIRFNPPLPVRDLLKIAADEERALSDGTAQSKASNGKDSNISRADRRGGSSDDRDDDDVVMDEADMQTGSSEAFDWEGATETIEQVLMDKRVMLRDYFSLEINDDGELVSIPLLLKGYSPSLGKLPMFLLRLGPNVDWNNELECFETFLRELALFYVPEPLAPGDGEGDGAEEELETSPAAARRKEVAVAVESVVFPAFRKRLIPTNELLGSVTEIANLKGLYRIFERSC</sequence>
<feature type="compositionally biased region" description="Polar residues" evidence="6">
    <location>
        <begin position="360"/>
        <end position="369"/>
    </location>
</feature>
<evidence type="ECO:0000256" key="2">
    <source>
        <dbReference type="ARBA" id="ARBA00006082"/>
    </source>
</evidence>
<dbReference type="PANTHER" id="PTHR10073:SF12">
    <property type="entry name" value="DNA MISMATCH REPAIR PROTEIN MLH1"/>
    <property type="match status" value="1"/>
</dbReference>
<dbReference type="CDD" id="cd03483">
    <property type="entry name" value="MutL_Trans_MLH1"/>
    <property type="match status" value="1"/>
</dbReference>
<dbReference type="OrthoDB" id="10263226at2759"/>
<gene>
    <name evidence="8" type="ORF">FN846DRAFT_952062</name>
</gene>
<dbReference type="Pfam" id="PF13589">
    <property type="entry name" value="HATPase_c_3"/>
    <property type="match status" value="1"/>
</dbReference>
<evidence type="ECO:0000259" key="7">
    <source>
        <dbReference type="SMART" id="SM01340"/>
    </source>
</evidence>
<dbReference type="SMART" id="SM01340">
    <property type="entry name" value="DNA_mis_repair"/>
    <property type="match status" value="1"/>
</dbReference>
<name>A0A5J5EV10_9PEZI</name>
<dbReference type="EMBL" id="VXIS01000105">
    <property type="protein sequence ID" value="KAA8904640.1"/>
    <property type="molecule type" value="Genomic_DNA"/>
</dbReference>
<accession>A0A5J5EV10</accession>
<organism evidence="8 9">
    <name type="scientific">Sphaerosporella brunnea</name>
    <dbReference type="NCBI Taxonomy" id="1250544"/>
    <lineage>
        <taxon>Eukaryota</taxon>
        <taxon>Fungi</taxon>
        <taxon>Dikarya</taxon>
        <taxon>Ascomycota</taxon>
        <taxon>Pezizomycotina</taxon>
        <taxon>Pezizomycetes</taxon>
        <taxon>Pezizales</taxon>
        <taxon>Pyronemataceae</taxon>
        <taxon>Sphaerosporella</taxon>
    </lineage>
</organism>
<dbReference type="GO" id="GO:0006298">
    <property type="term" value="P:mismatch repair"/>
    <property type="evidence" value="ECO:0007669"/>
    <property type="project" value="InterPro"/>
</dbReference>
<dbReference type="SUPFAM" id="SSF55874">
    <property type="entry name" value="ATPase domain of HSP90 chaperone/DNA topoisomerase II/histidine kinase"/>
    <property type="match status" value="1"/>
</dbReference>
<dbReference type="GO" id="GO:0030983">
    <property type="term" value="F:mismatched DNA binding"/>
    <property type="evidence" value="ECO:0007669"/>
    <property type="project" value="InterPro"/>
</dbReference>
<evidence type="ECO:0000256" key="5">
    <source>
        <dbReference type="ARBA" id="ARBA00023242"/>
    </source>
</evidence>
<dbReference type="GO" id="GO:0032389">
    <property type="term" value="C:MutLalpha complex"/>
    <property type="evidence" value="ECO:0007669"/>
    <property type="project" value="TreeGrafter"/>
</dbReference>
<dbReference type="InterPro" id="IPR002099">
    <property type="entry name" value="MutL/Mlh/PMS"/>
</dbReference>
<feature type="compositionally biased region" description="Polar residues" evidence="6">
    <location>
        <begin position="551"/>
        <end position="566"/>
    </location>
</feature>
<keyword evidence="5" id="KW-0539">Nucleus</keyword>
<dbReference type="Proteomes" id="UP000326924">
    <property type="component" value="Unassembled WGS sequence"/>
</dbReference>
<dbReference type="AlphaFoldDB" id="A0A5J5EV10"/>
<dbReference type="GO" id="GO:0005524">
    <property type="term" value="F:ATP binding"/>
    <property type="evidence" value="ECO:0007669"/>
    <property type="project" value="InterPro"/>
</dbReference>
<dbReference type="PANTHER" id="PTHR10073">
    <property type="entry name" value="DNA MISMATCH REPAIR PROTEIN MLH, PMS, MUTL"/>
    <property type="match status" value="1"/>
</dbReference>
<dbReference type="InterPro" id="IPR038973">
    <property type="entry name" value="MutL/Mlh/Pms-like"/>
</dbReference>
<reference evidence="8 9" key="1">
    <citation type="submission" date="2019-09" db="EMBL/GenBank/DDBJ databases">
        <title>Draft genome of the ectomycorrhizal ascomycete Sphaerosporella brunnea.</title>
        <authorList>
            <consortium name="DOE Joint Genome Institute"/>
            <person name="Benucci G.M."/>
            <person name="Marozzi G."/>
            <person name="Antonielli L."/>
            <person name="Sanchez S."/>
            <person name="Marco P."/>
            <person name="Wang X."/>
            <person name="Falini L.B."/>
            <person name="Barry K."/>
            <person name="Haridas S."/>
            <person name="Lipzen A."/>
            <person name="Labutti K."/>
            <person name="Grigoriev I.V."/>
            <person name="Murat C."/>
            <person name="Martin F."/>
            <person name="Albertini E."/>
            <person name="Donnini D."/>
            <person name="Bonito G."/>
        </authorList>
    </citation>
    <scope>NUCLEOTIDE SEQUENCE [LARGE SCALE GENOMIC DNA]</scope>
    <source>
        <strain evidence="8 9">Sb_GMNB300</strain>
    </source>
</reference>
<dbReference type="NCBIfam" id="TIGR00585">
    <property type="entry name" value="mutl"/>
    <property type="match status" value="1"/>
</dbReference>
<dbReference type="CDD" id="cd16926">
    <property type="entry name" value="HATPase_MutL-MLH-PMS-like"/>
    <property type="match status" value="1"/>
</dbReference>
<dbReference type="FunFam" id="3.30.565.10:FF:000033">
    <property type="entry name" value="DNA mismatch repair protein Mlh1"/>
    <property type="match status" value="1"/>
</dbReference>
<evidence type="ECO:0000313" key="9">
    <source>
        <dbReference type="Proteomes" id="UP000326924"/>
    </source>
</evidence>
<dbReference type="InterPro" id="IPR036890">
    <property type="entry name" value="HATPase_C_sf"/>
</dbReference>